<keyword evidence="1" id="KW-0812">Transmembrane</keyword>
<evidence type="ECO:0000313" key="2">
    <source>
        <dbReference type="EMBL" id="KTD21531.1"/>
    </source>
</evidence>
<feature type="transmembrane region" description="Helical" evidence="1">
    <location>
        <begin position="6"/>
        <end position="29"/>
    </location>
</feature>
<feature type="transmembrane region" description="Helical" evidence="1">
    <location>
        <begin position="139"/>
        <end position="158"/>
    </location>
</feature>
<proteinExistence type="predicted"/>
<reference evidence="2 3" key="1">
    <citation type="submission" date="2015-11" db="EMBL/GenBank/DDBJ databases">
        <title>Genomic analysis of 38 Legionella species identifies large and diverse effector repertoires.</title>
        <authorList>
            <person name="Burstein D."/>
            <person name="Amaro F."/>
            <person name="Zusman T."/>
            <person name="Lifshitz Z."/>
            <person name="Cohen O."/>
            <person name="Gilbert J.A."/>
            <person name="Pupko T."/>
            <person name="Shuman H.A."/>
            <person name="Segal G."/>
        </authorList>
    </citation>
    <scope>NUCLEOTIDE SEQUENCE [LARGE SCALE GENOMIC DNA]</scope>
    <source>
        <strain evidence="2 3">ATCC 49751</strain>
    </source>
</reference>
<name>A0A0W0VMX3_9GAMM</name>
<dbReference type="PATRIC" id="fig|45067.4.peg.1623"/>
<gene>
    <name evidence="2" type="ORF">Llan_1549</name>
</gene>
<keyword evidence="3" id="KW-1185">Reference proteome</keyword>
<keyword evidence="1" id="KW-1133">Transmembrane helix</keyword>
<dbReference type="STRING" id="45067.Llan_1549"/>
<dbReference type="RefSeq" id="WP_051546095.1">
    <property type="nucleotide sequence ID" value="NZ_CAAAJD010000006.1"/>
</dbReference>
<evidence type="ECO:0000256" key="1">
    <source>
        <dbReference type="SAM" id="Phobius"/>
    </source>
</evidence>
<dbReference type="EMBL" id="LNYI01000031">
    <property type="protein sequence ID" value="KTD21531.1"/>
    <property type="molecule type" value="Genomic_DNA"/>
</dbReference>
<protein>
    <submittedName>
        <fullName evidence="2">Uncharacterized protein</fullName>
    </submittedName>
</protein>
<accession>A0A0W0VMX3</accession>
<dbReference type="Proteomes" id="UP000054869">
    <property type="component" value="Unassembled WGS sequence"/>
</dbReference>
<comment type="caution">
    <text evidence="2">The sequence shown here is derived from an EMBL/GenBank/DDBJ whole genome shotgun (WGS) entry which is preliminary data.</text>
</comment>
<sequence>MPNLIGLILGNFGLAMLALAVLMILINCLVDRQLSFFEISFRWLSLLPLGVTAIYAFAMHAFFPNFTAEQIGWQNSPFQFEVAMANLGFGVIAILAFKASFGFRLATVIGNTLWLWGDALGHAAQILVARNYTIGNAGSWFWMDILMPLLLIICLIFIDHKSGLKRQTSLEINHTRG</sequence>
<dbReference type="eggNOG" id="ENOG50335JP">
    <property type="taxonomic scope" value="Bacteria"/>
</dbReference>
<feature type="transmembrane region" description="Helical" evidence="1">
    <location>
        <begin position="113"/>
        <end position="133"/>
    </location>
</feature>
<dbReference type="OrthoDB" id="281633at2"/>
<dbReference type="Pfam" id="PF20589">
    <property type="entry name" value="DUF6790"/>
    <property type="match status" value="1"/>
</dbReference>
<evidence type="ECO:0000313" key="3">
    <source>
        <dbReference type="Proteomes" id="UP000054869"/>
    </source>
</evidence>
<keyword evidence="1" id="KW-0472">Membrane</keyword>
<feature type="transmembrane region" description="Helical" evidence="1">
    <location>
        <begin position="83"/>
        <end position="101"/>
    </location>
</feature>
<dbReference type="InterPro" id="IPR046740">
    <property type="entry name" value="DUF6790"/>
</dbReference>
<feature type="transmembrane region" description="Helical" evidence="1">
    <location>
        <begin position="41"/>
        <end position="63"/>
    </location>
</feature>
<dbReference type="AlphaFoldDB" id="A0A0W0VMX3"/>
<organism evidence="2 3">
    <name type="scientific">Legionella lansingensis</name>
    <dbReference type="NCBI Taxonomy" id="45067"/>
    <lineage>
        <taxon>Bacteria</taxon>
        <taxon>Pseudomonadati</taxon>
        <taxon>Pseudomonadota</taxon>
        <taxon>Gammaproteobacteria</taxon>
        <taxon>Legionellales</taxon>
        <taxon>Legionellaceae</taxon>
        <taxon>Legionella</taxon>
    </lineage>
</organism>